<sequence>MEQQSRGKGLNSLLSDSDLVVSRKVAAFRGVKEVELSQIVAGSFQPRFDFDNGAMEELAASIRIHGVIQPITVRERESGGFEIISGERRFRASKMAGLDKIPAFIRDVDDNRSLEMALIENIQRENLNPIEIALSYQRMIQECNLIQEDLGKRVGKSRSAVTNYLRLLNLPTEVQSGLILGVISMGQAKPLVALADTARQIDIYQRILDFGLSAREVESLVKKGNIFEANANDLDRYKEDMRIEELTLKGKTKVPVHIQIQDFDKGNITIKFKDAQELEEILSKIS</sequence>
<gene>
    <name evidence="5" type="ORF">ACFOOI_19670</name>
</gene>
<dbReference type="SMART" id="SM00470">
    <property type="entry name" value="ParB"/>
    <property type="match status" value="1"/>
</dbReference>
<keyword evidence="2" id="KW-0159">Chromosome partition</keyword>
<evidence type="ECO:0000259" key="4">
    <source>
        <dbReference type="SMART" id="SM00470"/>
    </source>
</evidence>
<evidence type="ECO:0000256" key="2">
    <source>
        <dbReference type="ARBA" id="ARBA00022829"/>
    </source>
</evidence>
<dbReference type="SUPFAM" id="SSF109709">
    <property type="entry name" value="KorB DNA-binding domain-like"/>
    <property type="match status" value="1"/>
</dbReference>
<dbReference type="InterPro" id="IPR004437">
    <property type="entry name" value="ParB/RepB/Spo0J"/>
</dbReference>
<dbReference type="Proteomes" id="UP001595616">
    <property type="component" value="Unassembled WGS sequence"/>
</dbReference>
<dbReference type="InterPro" id="IPR041468">
    <property type="entry name" value="HTH_ParB/Spo0J"/>
</dbReference>
<comment type="similarity">
    <text evidence="1">Belongs to the ParB family.</text>
</comment>
<dbReference type="SUPFAM" id="SSF110849">
    <property type="entry name" value="ParB/Sulfiredoxin"/>
    <property type="match status" value="1"/>
</dbReference>
<dbReference type="Pfam" id="PF17762">
    <property type="entry name" value="HTH_ParB"/>
    <property type="match status" value="1"/>
</dbReference>
<evidence type="ECO:0000313" key="6">
    <source>
        <dbReference type="Proteomes" id="UP001595616"/>
    </source>
</evidence>
<dbReference type="Gene3D" id="1.10.10.2830">
    <property type="match status" value="1"/>
</dbReference>
<dbReference type="InterPro" id="IPR036086">
    <property type="entry name" value="ParB/Sulfiredoxin_sf"/>
</dbReference>
<dbReference type="PANTHER" id="PTHR33375:SF1">
    <property type="entry name" value="CHROMOSOME-PARTITIONING PROTEIN PARB-RELATED"/>
    <property type="match status" value="1"/>
</dbReference>
<dbReference type="InterPro" id="IPR057240">
    <property type="entry name" value="ParB_dimer_C"/>
</dbReference>
<protein>
    <submittedName>
        <fullName evidence="5">ParB/RepB/Spo0J family partition protein</fullName>
    </submittedName>
</protein>
<evidence type="ECO:0000256" key="1">
    <source>
        <dbReference type="ARBA" id="ARBA00006295"/>
    </source>
</evidence>
<organism evidence="5 6">
    <name type="scientific">Lacihabitans lacunae</name>
    <dbReference type="NCBI Taxonomy" id="1028214"/>
    <lineage>
        <taxon>Bacteria</taxon>
        <taxon>Pseudomonadati</taxon>
        <taxon>Bacteroidota</taxon>
        <taxon>Cytophagia</taxon>
        <taxon>Cytophagales</taxon>
        <taxon>Leadbetterellaceae</taxon>
        <taxon>Lacihabitans</taxon>
    </lineage>
</organism>
<dbReference type="Pfam" id="PF02195">
    <property type="entry name" value="ParB_N"/>
    <property type="match status" value="1"/>
</dbReference>
<dbReference type="InterPro" id="IPR003115">
    <property type="entry name" value="ParB_N"/>
</dbReference>
<evidence type="ECO:0000313" key="5">
    <source>
        <dbReference type="EMBL" id="MFC3812892.1"/>
    </source>
</evidence>
<dbReference type="NCBIfam" id="TIGR00180">
    <property type="entry name" value="parB_part"/>
    <property type="match status" value="1"/>
</dbReference>
<accession>A0ABV7Z2H0</accession>
<keyword evidence="3" id="KW-0238">DNA-binding</keyword>
<dbReference type="InterPro" id="IPR050336">
    <property type="entry name" value="Chromosome_partition/occlusion"/>
</dbReference>
<keyword evidence="6" id="KW-1185">Reference proteome</keyword>
<dbReference type="CDD" id="cd16393">
    <property type="entry name" value="SPO0J_N"/>
    <property type="match status" value="1"/>
</dbReference>
<name>A0ABV7Z2H0_9BACT</name>
<proteinExistence type="inferred from homology"/>
<dbReference type="Gene3D" id="3.90.1530.30">
    <property type="match status" value="1"/>
</dbReference>
<dbReference type="Pfam" id="PF23552">
    <property type="entry name" value="ParB_C"/>
    <property type="match status" value="1"/>
</dbReference>
<comment type="caution">
    <text evidence="5">The sequence shown here is derived from an EMBL/GenBank/DDBJ whole genome shotgun (WGS) entry which is preliminary data.</text>
</comment>
<evidence type="ECO:0000256" key="3">
    <source>
        <dbReference type="ARBA" id="ARBA00023125"/>
    </source>
</evidence>
<dbReference type="RefSeq" id="WP_379839798.1">
    <property type="nucleotide sequence ID" value="NZ_JBHRYQ010000001.1"/>
</dbReference>
<dbReference type="PANTHER" id="PTHR33375">
    <property type="entry name" value="CHROMOSOME-PARTITIONING PROTEIN PARB-RELATED"/>
    <property type="match status" value="1"/>
</dbReference>
<dbReference type="EMBL" id="JBHRYQ010000001">
    <property type="protein sequence ID" value="MFC3812892.1"/>
    <property type="molecule type" value="Genomic_DNA"/>
</dbReference>
<reference evidence="6" key="1">
    <citation type="journal article" date="2019" name="Int. J. Syst. Evol. Microbiol.">
        <title>The Global Catalogue of Microorganisms (GCM) 10K type strain sequencing project: providing services to taxonomists for standard genome sequencing and annotation.</title>
        <authorList>
            <consortium name="The Broad Institute Genomics Platform"/>
            <consortium name="The Broad Institute Genome Sequencing Center for Infectious Disease"/>
            <person name="Wu L."/>
            <person name="Ma J."/>
        </authorList>
    </citation>
    <scope>NUCLEOTIDE SEQUENCE [LARGE SCALE GENOMIC DNA]</scope>
    <source>
        <strain evidence="6">CECT 7956</strain>
    </source>
</reference>
<feature type="domain" description="ParB-like N-terminal" evidence="4">
    <location>
        <begin position="32"/>
        <end position="122"/>
    </location>
</feature>